<comment type="caution">
    <text evidence="2">The sequence shown here is derived from an EMBL/GenBank/DDBJ whole genome shotgun (WGS) entry which is preliminary data.</text>
</comment>
<accession>A0A498IY45</accession>
<dbReference type="AlphaFoldDB" id="A0A498IY45"/>
<evidence type="ECO:0000313" key="2">
    <source>
        <dbReference type="EMBL" id="RXH86201.1"/>
    </source>
</evidence>
<reference evidence="2 3" key="1">
    <citation type="submission" date="2018-10" db="EMBL/GenBank/DDBJ databases">
        <title>A high-quality apple genome assembly.</title>
        <authorList>
            <person name="Hu J."/>
        </authorList>
    </citation>
    <scope>NUCLEOTIDE SEQUENCE [LARGE SCALE GENOMIC DNA]</scope>
    <source>
        <strain evidence="3">cv. HFTH1</strain>
        <tissue evidence="2">Young leaf</tissue>
    </source>
</reference>
<proteinExistence type="predicted"/>
<evidence type="ECO:0000313" key="3">
    <source>
        <dbReference type="Proteomes" id="UP000290289"/>
    </source>
</evidence>
<feature type="compositionally biased region" description="Polar residues" evidence="1">
    <location>
        <begin position="107"/>
        <end position="121"/>
    </location>
</feature>
<organism evidence="2 3">
    <name type="scientific">Malus domestica</name>
    <name type="common">Apple</name>
    <name type="synonym">Pyrus malus</name>
    <dbReference type="NCBI Taxonomy" id="3750"/>
    <lineage>
        <taxon>Eukaryota</taxon>
        <taxon>Viridiplantae</taxon>
        <taxon>Streptophyta</taxon>
        <taxon>Embryophyta</taxon>
        <taxon>Tracheophyta</taxon>
        <taxon>Spermatophyta</taxon>
        <taxon>Magnoliopsida</taxon>
        <taxon>eudicotyledons</taxon>
        <taxon>Gunneridae</taxon>
        <taxon>Pentapetalae</taxon>
        <taxon>rosids</taxon>
        <taxon>fabids</taxon>
        <taxon>Rosales</taxon>
        <taxon>Rosaceae</taxon>
        <taxon>Amygdaloideae</taxon>
        <taxon>Maleae</taxon>
        <taxon>Malus</taxon>
    </lineage>
</organism>
<feature type="compositionally biased region" description="Basic and acidic residues" evidence="1">
    <location>
        <begin position="126"/>
        <end position="142"/>
    </location>
</feature>
<dbReference type="EMBL" id="RDQH01000336">
    <property type="protein sequence ID" value="RXH86201.1"/>
    <property type="molecule type" value="Genomic_DNA"/>
</dbReference>
<sequence length="179" mass="19897">MAARLQNKIAVDVAADSSSLDSFSFADLLCVQDQQSKCLPANKPNQIHKQGREFEFSYSESIVTDPIKHYPADLLISNGQIIPKATELESTQCPETEQLSIKGPVRATSTRNMRSTDTASVTEAYAKPHPESRNQEKKEKPAPRSSFGKKMFKSFVFPCNECKVAKPIEGAHRVSRKSH</sequence>
<protein>
    <submittedName>
        <fullName evidence="2">Uncharacterized protein</fullName>
    </submittedName>
</protein>
<name>A0A498IY45_MALDO</name>
<gene>
    <name evidence="2" type="ORF">DVH24_017254</name>
</gene>
<keyword evidence="3" id="KW-1185">Reference proteome</keyword>
<dbReference type="Proteomes" id="UP000290289">
    <property type="component" value="Chromosome 10"/>
</dbReference>
<feature type="region of interest" description="Disordered" evidence="1">
    <location>
        <begin position="107"/>
        <end position="147"/>
    </location>
</feature>
<evidence type="ECO:0000256" key="1">
    <source>
        <dbReference type="SAM" id="MobiDB-lite"/>
    </source>
</evidence>